<dbReference type="EMBL" id="FQXV01000001">
    <property type="protein sequence ID" value="SHH60016.1"/>
    <property type="molecule type" value="Genomic_DNA"/>
</dbReference>
<evidence type="ECO:0000313" key="2">
    <source>
        <dbReference type="EMBL" id="SHH60016.1"/>
    </source>
</evidence>
<dbReference type="InterPro" id="IPR001455">
    <property type="entry name" value="TusA-like"/>
</dbReference>
<evidence type="ECO:0000259" key="1">
    <source>
        <dbReference type="Pfam" id="PF01206"/>
    </source>
</evidence>
<dbReference type="NCBIfam" id="TIGR03527">
    <property type="entry name" value="selenium_YedF"/>
    <property type="match status" value="1"/>
</dbReference>
<dbReference type="Proteomes" id="UP000183995">
    <property type="component" value="Unassembled WGS sequence"/>
</dbReference>
<feature type="domain" description="UPF0033" evidence="1">
    <location>
        <begin position="3"/>
        <end position="66"/>
    </location>
</feature>
<dbReference type="InterPro" id="IPR019870">
    <property type="entry name" value="Se_metab_YedF"/>
</dbReference>
<dbReference type="Gene3D" id="3.30.110.40">
    <property type="entry name" value="TusA-like domain"/>
    <property type="match status" value="1"/>
</dbReference>
<keyword evidence="3" id="KW-1185">Reference proteome</keyword>
<reference evidence="2 3" key="1">
    <citation type="submission" date="2016-11" db="EMBL/GenBank/DDBJ databases">
        <authorList>
            <person name="Jaros S."/>
            <person name="Januszkiewicz K."/>
            <person name="Wedrychowicz H."/>
        </authorList>
    </citation>
    <scope>NUCLEOTIDE SEQUENCE [LARGE SCALE GENOMIC DNA]</scope>
    <source>
        <strain evidence="2 3">DSM 10068</strain>
    </source>
</reference>
<dbReference type="SUPFAM" id="SSF64307">
    <property type="entry name" value="SirA-like"/>
    <property type="match status" value="1"/>
</dbReference>
<dbReference type="Pfam" id="PF01206">
    <property type="entry name" value="TusA"/>
    <property type="match status" value="1"/>
</dbReference>
<dbReference type="RefSeq" id="WP_073075977.1">
    <property type="nucleotide sequence ID" value="NZ_FQXV01000001.1"/>
</dbReference>
<evidence type="ECO:0000313" key="3">
    <source>
        <dbReference type="Proteomes" id="UP000183995"/>
    </source>
</evidence>
<protein>
    <submittedName>
        <fullName evidence="2">Selenium metabolism protein YedF</fullName>
    </submittedName>
</protein>
<dbReference type="STRING" id="1123282.SAMN02745823_00429"/>
<proteinExistence type="predicted"/>
<name>A0A1M5UAY8_9FIRM</name>
<sequence length="204" mass="21676">MEIIDMLGKPCPIPVIEAKKALARPGADSILVKVDNFVAVQNLEKMAKGYGYGFTYAEKSPDAFDVSVSLDGKAPPVQATAADVPQDIQCAPGEGLVVAIGRNTMGEGAEELGKILIKGFVYSLTELPAPPAYVFFFNSGAYLTTEGANTIDDLKKLEEKGTKIFTCGTCLNYYNLQEKLAVGAVTNMFGITEKLAAAANVINI</sequence>
<accession>A0A1M5UAY8</accession>
<dbReference type="OrthoDB" id="9801500at2"/>
<dbReference type="InterPro" id="IPR027396">
    <property type="entry name" value="DsrEFH-like"/>
</dbReference>
<organism evidence="2 3">
    <name type="scientific">Sporobacter termitidis DSM 10068</name>
    <dbReference type="NCBI Taxonomy" id="1123282"/>
    <lineage>
        <taxon>Bacteria</taxon>
        <taxon>Bacillati</taxon>
        <taxon>Bacillota</taxon>
        <taxon>Clostridia</taxon>
        <taxon>Eubacteriales</taxon>
        <taxon>Oscillospiraceae</taxon>
        <taxon>Sporobacter</taxon>
    </lineage>
</organism>
<gene>
    <name evidence="2" type="ORF">SAMN02745823_00429</name>
</gene>
<dbReference type="AlphaFoldDB" id="A0A1M5UAY8"/>
<dbReference type="InterPro" id="IPR036868">
    <property type="entry name" value="TusA-like_sf"/>
</dbReference>
<dbReference type="SUPFAM" id="SSF75169">
    <property type="entry name" value="DsrEFH-like"/>
    <property type="match status" value="1"/>
</dbReference>